<protein>
    <submittedName>
        <fullName evidence="6">Isoprenylcysteine carboxylmethyltransferase family protein</fullName>
    </submittedName>
</protein>
<organism evidence="6 7">
    <name type="scientific">Candidatus Sungiibacteriota bacterium</name>
    <dbReference type="NCBI Taxonomy" id="2750080"/>
    <lineage>
        <taxon>Bacteria</taxon>
        <taxon>Candidatus Sungiibacteriota</taxon>
    </lineage>
</organism>
<dbReference type="InterPro" id="IPR052527">
    <property type="entry name" value="Metal_cation-efflux_comp"/>
</dbReference>
<evidence type="ECO:0000313" key="7">
    <source>
        <dbReference type="Proteomes" id="UP000756703"/>
    </source>
</evidence>
<feature type="transmembrane region" description="Helical" evidence="5">
    <location>
        <begin position="49"/>
        <end position="69"/>
    </location>
</feature>
<keyword evidence="2 5" id="KW-0812">Transmembrane</keyword>
<evidence type="ECO:0000313" key="6">
    <source>
        <dbReference type="EMBL" id="MBI4132573.1"/>
    </source>
</evidence>
<gene>
    <name evidence="6" type="ORF">HY473_00530</name>
</gene>
<keyword evidence="4 5" id="KW-0472">Membrane</keyword>
<dbReference type="AlphaFoldDB" id="A0A932YWE1"/>
<reference evidence="6" key="1">
    <citation type="submission" date="2020-07" db="EMBL/GenBank/DDBJ databases">
        <title>Huge and variable diversity of episymbiotic CPR bacteria and DPANN archaea in groundwater ecosystems.</title>
        <authorList>
            <person name="He C.Y."/>
            <person name="Keren R."/>
            <person name="Whittaker M."/>
            <person name="Farag I.F."/>
            <person name="Doudna J."/>
            <person name="Cate J.H.D."/>
            <person name="Banfield J.F."/>
        </authorList>
    </citation>
    <scope>NUCLEOTIDE SEQUENCE</scope>
    <source>
        <strain evidence="6">NC_groundwater_1225_Ag_S-0.1um_56_177</strain>
    </source>
</reference>
<sequence length="154" mass="17556">MPETSAAKPIAKPPYLYGGFLAAGIILHFMMPLAIFARFWVGLATGLPLMLAGALLIILAVRTLLAAHVDPRFRPVETIVSGGPYGYSRNPMYLAFTLIYAGIALAVNSFWPLVLLPFLLGLMYYGVIRREERYLEERFGEKYRDYRRRVRRWI</sequence>
<name>A0A932YWE1_9BACT</name>
<evidence type="ECO:0000256" key="2">
    <source>
        <dbReference type="ARBA" id="ARBA00022692"/>
    </source>
</evidence>
<dbReference type="InterPro" id="IPR007318">
    <property type="entry name" value="Phopholipid_MeTrfase"/>
</dbReference>
<evidence type="ECO:0000256" key="1">
    <source>
        <dbReference type="ARBA" id="ARBA00004127"/>
    </source>
</evidence>
<proteinExistence type="predicted"/>
<dbReference type="Proteomes" id="UP000756703">
    <property type="component" value="Unassembled WGS sequence"/>
</dbReference>
<comment type="caution">
    <text evidence="6">The sequence shown here is derived from an EMBL/GenBank/DDBJ whole genome shotgun (WGS) entry which is preliminary data.</text>
</comment>
<comment type="subcellular location">
    <subcellularLocation>
        <location evidence="1">Endomembrane system</location>
        <topology evidence="1">Multi-pass membrane protein</topology>
    </subcellularLocation>
</comment>
<dbReference type="PANTHER" id="PTHR43847">
    <property type="entry name" value="BLL3993 PROTEIN"/>
    <property type="match status" value="1"/>
</dbReference>
<accession>A0A932YWE1</accession>
<keyword evidence="3 5" id="KW-1133">Transmembrane helix</keyword>
<evidence type="ECO:0000256" key="5">
    <source>
        <dbReference type="SAM" id="Phobius"/>
    </source>
</evidence>
<feature type="transmembrane region" description="Helical" evidence="5">
    <location>
        <begin position="92"/>
        <end position="125"/>
    </location>
</feature>
<dbReference type="EMBL" id="JACQMI010000005">
    <property type="protein sequence ID" value="MBI4132573.1"/>
    <property type="molecule type" value="Genomic_DNA"/>
</dbReference>
<dbReference type="PANTHER" id="PTHR43847:SF1">
    <property type="entry name" value="BLL3993 PROTEIN"/>
    <property type="match status" value="1"/>
</dbReference>
<feature type="transmembrane region" description="Helical" evidence="5">
    <location>
        <begin position="15"/>
        <end position="37"/>
    </location>
</feature>
<dbReference type="GO" id="GO:0012505">
    <property type="term" value="C:endomembrane system"/>
    <property type="evidence" value="ECO:0007669"/>
    <property type="project" value="UniProtKB-SubCell"/>
</dbReference>
<evidence type="ECO:0000256" key="4">
    <source>
        <dbReference type="ARBA" id="ARBA00023136"/>
    </source>
</evidence>
<dbReference type="Pfam" id="PF04191">
    <property type="entry name" value="PEMT"/>
    <property type="match status" value="1"/>
</dbReference>
<dbReference type="Gene3D" id="1.20.120.1630">
    <property type="match status" value="1"/>
</dbReference>
<evidence type="ECO:0000256" key="3">
    <source>
        <dbReference type="ARBA" id="ARBA00022989"/>
    </source>
</evidence>